<feature type="domain" description="SANT" evidence="2">
    <location>
        <begin position="49"/>
        <end position="99"/>
    </location>
</feature>
<evidence type="ECO:0000259" key="2">
    <source>
        <dbReference type="PROSITE" id="PS51293"/>
    </source>
</evidence>
<dbReference type="SUPFAM" id="SSF46689">
    <property type="entry name" value="Homeodomain-like"/>
    <property type="match status" value="1"/>
</dbReference>
<dbReference type="InterPro" id="IPR001005">
    <property type="entry name" value="SANT/Myb"/>
</dbReference>
<proteinExistence type="predicted"/>
<evidence type="ECO:0000313" key="5">
    <source>
        <dbReference type="EMBL" id="KAH0571632.1"/>
    </source>
</evidence>
<dbReference type="PROSITE" id="PS51294">
    <property type="entry name" value="HTH_MYB"/>
    <property type="match status" value="1"/>
</dbReference>
<dbReference type="Gene3D" id="1.10.10.60">
    <property type="entry name" value="Homeodomain-like"/>
    <property type="match status" value="1"/>
</dbReference>
<keyword evidence="4" id="KW-0238">DNA-binding</keyword>
<protein>
    <submittedName>
        <fullName evidence="4">Myb-like DNA-binding domain-containing protein</fullName>
    </submittedName>
</protein>
<evidence type="ECO:0000313" key="4">
    <source>
        <dbReference type="EMBL" id="EST45419.1"/>
    </source>
</evidence>
<sequence length="181" mass="21323">MELDQNQPIYNGNNQKICGYPTLQGPCKNTRYCRFHSKIRPKTFSHYNKGAWHPQEHKIFIEGIKKFGIGHWVEISNELTTRNPSQCQVHFYKLQQRLGITAEDFIDYIDTQMVCTIKNHSLHENKLAKQNKLIFEAERNKVPTPFLNTINTQFQQQDKSVSPYPFIIDSNSFSDFYNYLD</sequence>
<dbReference type="EMBL" id="AUWU02000006">
    <property type="protein sequence ID" value="KAH0571632.1"/>
    <property type="molecule type" value="Genomic_DNA"/>
</dbReference>
<feature type="domain" description="HTH myb-type" evidence="3">
    <location>
        <begin position="48"/>
        <end position="99"/>
    </location>
</feature>
<dbReference type="InterPro" id="IPR017884">
    <property type="entry name" value="SANT_dom"/>
</dbReference>
<dbReference type="SMART" id="SM00717">
    <property type="entry name" value="SANT"/>
    <property type="match status" value="1"/>
</dbReference>
<dbReference type="InterPro" id="IPR009057">
    <property type="entry name" value="Homeodomain-like_sf"/>
</dbReference>
<dbReference type="CDD" id="cd00167">
    <property type="entry name" value="SANT"/>
    <property type="match status" value="1"/>
</dbReference>
<evidence type="ECO:0000259" key="3">
    <source>
        <dbReference type="PROSITE" id="PS51294"/>
    </source>
</evidence>
<evidence type="ECO:0000259" key="1">
    <source>
        <dbReference type="PROSITE" id="PS50090"/>
    </source>
</evidence>
<dbReference type="Proteomes" id="UP000018208">
    <property type="component" value="Unassembled WGS sequence"/>
</dbReference>
<dbReference type="AlphaFoldDB" id="V6LX70"/>
<dbReference type="PROSITE" id="PS51293">
    <property type="entry name" value="SANT"/>
    <property type="match status" value="1"/>
</dbReference>
<reference evidence="5" key="2">
    <citation type="submission" date="2020-12" db="EMBL/GenBank/DDBJ databases">
        <title>New Spironucleus salmonicida genome in near-complete chromosomes.</title>
        <authorList>
            <person name="Xu F."/>
            <person name="Kurt Z."/>
            <person name="Jimenez-Gonzalez A."/>
            <person name="Astvaldsson A."/>
            <person name="Andersson J.O."/>
            <person name="Svard S.G."/>
        </authorList>
    </citation>
    <scope>NUCLEOTIDE SEQUENCE</scope>
    <source>
        <strain evidence="5">ATCC 50377</strain>
    </source>
</reference>
<feature type="domain" description="Myb-like" evidence="1">
    <location>
        <begin position="44"/>
        <end position="95"/>
    </location>
</feature>
<gene>
    <name evidence="4" type="ORF">SS50377_14651</name>
    <name evidence="5" type="ORF">SS50377_25822</name>
</gene>
<dbReference type="EMBL" id="KI546097">
    <property type="protein sequence ID" value="EST45419.1"/>
    <property type="molecule type" value="Genomic_DNA"/>
</dbReference>
<keyword evidence="6" id="KW-1185">Reference proteome</keyword>
<dbReference type="GO" id="GO:0003677">
    <property type="term" value="F:DNA binding"/>
    <property type="evidence" value="ECO:0007669"/>
    <property type="project" value="UniProtKB-KW"/>
</dbReference>
<name>V6LX70_9EUKA</name>
<accession>V6LX70</accession>
<dbReference type="InterPro" id="IPR017930">
    <property type="entry name" value="Myb_dom"/>
</dbReference>
<organism evidence="4">
    <name type="scientific">Spironucleus salmonicida</name>
    <dbReference type="NCBI Taxonomy" id="348837"/>
    <lineage>
        <taxon>Eukaryota</taxon>
        <taxon>Metamonada</taxon>
        <taxon>Diplomonadida</taxon>
        <taxon>Hexamitidae</taxon>
        <taxon>Hexamitinae</taxon>
        <taxon>Spironucleus</taxon>
    </lineage>
</organism>
<dbReference type="PROSITE" id="PS50090">
    <property type="entry name" value="MYB_LIKE"/>
    <property type="match status" value="1"/>
</dbReference>
<evidence type="ECO:0000313" key="6">
    <source>
        <dbReference type="Proteomes" id="UP000018208"/>
    </source>
</evidence>
<reference evidence="4 5" key="1">
    <citation type="journal article" date="2014" name="PLoS Genet.">
        <title>The Genome of Spironucleus salmonicida Highlights a Fish Pathogen Adapted to Fluctuating Environments.</title>
        <authorList>
            <person name="Xu F."/>
            <person name="Jerlstrom-Hultqvist J."/>
            <person name="Einarsson E."/>
            <person name="Astvaldsson A."/>
            <person name="Svard S.G."/>
            <person name="Andersson J.O."/>
        </authorList>
    </citation>
    <scope>NUCLEOTIDE SEQUENCE</scope>
    <source>
        <strain evidence="5">ATCC 50377</strain>
    </source>
</reference>
<dbReference type="VEuPathDB" id="GiardiaDB:SS50377_25822"/>
<dbReference type="Pfam" id="PF00249">
    <property type="entry name" value="Myb_DNA-binding"/>
    <property type="match status" value="1"/>
</dbReference>